<comment type="caution">
    <text evidence="2">The sequence shown here is derived from an EMBL/GenBank/DDBJ whole genome shotgun (WGS) entry which is preliminary data.</text>
</comment>
<evidence type="ECO:0000313" key="2">
    <source>
        <dbReference type="EMBL" id="NBE54064.1"/>
    </source>
</evidence>
<feature type="signal peptide" evidence="1">
    <location>
        <begin position="1"/>
        <end position="31"/>
    </location>
</feature>
<keyword evidence="3" id="KW-1185">Reference proteome</keyword>
<protein>
    <recommendedName>
        <fullName evidence="4">Lipoprotein</fullName>
    </recommendedName>
</protein>
<accession>A0A964URJ8</accession>
<dbReference type="Proteomes" id="UP000598297">
    <property type="component" value="Unassembled WGS sequence"/>
</dbReference>
<keyword evidence="1" id="KW-0732">Signal</keyword>
<dbReference type="EMBL" id="JAAAHS010000186">
    <property type="protein sequence ID" value="NBE54064.1"/>
    <property type="molecule type" value="Genomic_DNA"/>
</dbReference>
<dbReference type="Gene3D" id="2.50.20.20">
    <property type="match status" value="1"/>
</dbReference>
<sequence>MPKTRKATFSTLGVTLCATALTVGLTSTAFAADDNGIADKSVDEISKASRAALDGVSSLHVEAEIKGMAEPAPAAFELSYDTKGNCTGTVTNQRNKGSMEVLRQGDRVWIKPDAKWLESEMPELKGDAAAELVKGKYFETSTKDANGAKIAELCDLNGFKQQIRDRAGEAQKATVTKGERTEVDGRPAIELKVKKGTQEGSSFVATEGKPYPLKVEADDSADGVEVEMTFSEFDKPVTVKTPPADQTVDIN</sequence>
<dbReference type="AlphaFoldDB" id="A0A964URJ8"/>
<dbReference type="OrthoDB" id="4350224at2"/>
<evidence type="ECO:0000313" key="3">
    <source>
        <dbReference type="Proteomes" id="UP000598297"/>
    </source>
</evidence>
<dbReference type="RefSeq" id="WP_161700525.1">
    <property type="nucleotide sequence ID" value="NZ_JAAAHS010000186.1"/>
</dbReference>
<name>A0A964URJ8_9ACTN</name>
<reference evidence="2" key="1">
    <citation type="submission" date="2020-01" db="EMBL/GenBank/DDBJ databases">
        <title>Whole-genome analyses of novel actinobacteria.</title>
        <authorList>
            <person name="Sahin N."/>
        </authorList>
    </citation>
    <scope>NUCLEOTIDE SEQUENCE</scope>
    <source>
        <strain evidence="2">YC537</strain>
    </source>
</reference>
<feature type="chain" id="PRO_5037513373" description="Lipoprotein" evidence="1">
    <location>
        <begin position="32"/>
        <end position="251"/>
    </location>
</feature>
<evidence type="ECO:0008006" key="4">
    <source>
        <dbReference type="Google" id="ProtNLM"/>
    </source>
</evidence>
<organism evidence="2 3">
    <name type="scientific">Streptomyces boluensis</name>
    <dbReference type="NCBI Taxonomy" id="1775135"/>
    <lineage>
        <taxon>Bacteria</taxon>
        <taxon>Bacillati</taxon>
        <taxon>Actinomycetota</taxon>
        <taxon>Actinomycetes</taxon>
        <taxon>Kitasatosporales</taxon>
        <taxon>Streptomycetaceae</taxon>
        <taxon>Streptomyces</taxon>
    </lineage>
</organism>
<gene>
    <name evidence="2" type="ORF">GUY60_22110</name>
</gene>
<evidence type="ECO:0000256" key="1">
    <source>
        <dbReference type="SAM" id="SignalP"/>
    </source>
</evidence>
<proteinExistence type="predicted"/>